<dbReference type="CDD" id="cd10017">
    <property type="entry name" value="B3_DNA"/>
    <property type="match status" value="2"/>
</dbReference>
<feature type="transmembrane region" description="Helical" evidence="6">
    <location>
        <begin position="18"/>
        <end position="42"/>
    </location>
</feature>
<gene>
    <name evidence="8" type="ORF">DY000_02034345</name>
</gene>
<keyword evidence="9" id="KW-1185">Reference proteome</keyword>
<dbReference type="EMBL" id="QGKV02000649">
    <property type="protein sequence ID" value="KAF3582056.1"/>
    <property type="molecule type" value="Genomic_DNA"/>
</dbReference>
<keyword evidence="3" id="KW-0238">DNA-binding</keyword>
<proteinExistence type="predicted"/>
<evidence type="ECO:0000256" key="4">
    <source>
        <dbReference type="ARBA" id="ARBA00023163"/>
    </source>
</evidence>
<dbReference type="PANTHER" id="PTHR31674:SF66">
    <property type="entry name" value="TF-B3 DOMAIN-CONTAINING PROTEIN"/>
    <property type="match status" value="1"/>
</dbReference>
<dbReference type="SMART" id="SM01019">
    <property type="entry name" value="B3"/>
    <property type="match status" value="2"/>
</dbReference>
<dbReference type="InterPro" id="IPR015300">
    <property type="entry name" value="DNA-bd_pseudobarrel_sf"/>
</dbReference>
<dbReference type="SUPFAM" id="SSF101936">
    <property type="entry name" value="DNA-binding pseudobarrel domain"/>
    <property type="match status" value="2"/>
</dbReference>
<dbReference type="PANTHER" id="PTHR31674">
    <property type="entry name" value="B3 DOMAIN-CONTAINING PROTEIN REM-LIKE 3-RELATED"/>
    <property type="match status" value="1"/>
</dbReference>
<keyword evidence="4" id="KW-0804">Transcription</keyword>
<keyword evidence="6" id="KW-1133">Transmembrane helix</keyword>
<dbReference type="InterPro" id="IPR003340">
    <property type="entry name" value="B3_DNA-bd"/>
</dbReference>
<keyword evidence="5" id="KW-0539">Nucleus</keyword>
<reference evidence="8 9" key="1">
    <citation type="journal article" date="2020" name="BMC Genomics">
        <title>Intraspecific diversification of the crop wild relative Brassica cretica Lam. using demographic model selection.</title>
        <authorList>
            <person name="Kioukis A."/>
            <person name="Michalopoulou V.A."/>
            <person name="Briers L."/>
            <person name="Pirintsos S."/>
            <person name="Studholme D.J."/>
            <person name="Pavlidis P."/>
            <person name="Sarris P.F."/>
        </authorList>
    </citation>
    <scope>NUCLEOTIDE SEQUENCE [LARGE SCALE GENOMIC DNA]</scope>
    <source>
        <strain evidence="9">cv. PFS-1207/04</strain>
    </source>
</reference>
<organism evidence="8 9">
    <name type="scientific">Brassica cretica</name>
    <name type="common">Mustard</name>
    <dbReference type="NCBI Taxonomy" id="69181"/>
    <lineage>
        <taxon>Eukaryota</taxon>
        <taxon>Viridiplantae</taxon>
        <taxon>Streptophyta</taxon>
        <taxon>Embryophyta</taxon>
        <taxon>Tracheophyta</taxon>
        <taxon>Spermatophyta</taxon>
        <taxon>Magnoliopsida</taxon>
        <taxon>eudicotyledons</taxon>
        <taxon>Gunneridae</taxon>
        <taxon>Pentapetalae</taxon>
        <taxon>rosids</taxon>
        <taxon>malvids</taxon>
        <taxon>Brassicales</taxon>
        <taxon>Brassicaceae</taxon>
        <taxon>Brassiceae</taxon>
        <taxon>Brassica</taxon>
    </lineage>
</organism>
<evidence type="ECO:0000313" key="9">
    <source>
        <dbReference type="Proteomes" id="UP000266723"/>
    </source>
</evidence>
<protein>
    <recommendedName>
        <fullName evidence="7">TF-B3 domain-containing protein</fullName>
    </recommendedName>
</protein>
<sequence>MANKHFFQPLLPGFHTHLVLSLCLPLHFLYMSLSLSLIWYLLQKIPVAFFSKHMEGRNDHKNKAKLRSEASEMTWKVKIEDGRRLTEGWKEFALAHDLRVGDIVIFRQEKDMSFHVTLFGPSCCEIQYGSCIDQDNNLDREDKKGSTSQSRFVTLTIRYWDVKNSRLYLPMAFTKDNGINVKTKLALLDKNDVKWPTDLRSEYNGKRIRMIGGWKKFFKANFLKMGESIKFKLIWDGDTSCVLKLCS</sequence>
<evidence type="ECO:0000259" key="7">
    <source>
        <dbReference type="PROSITE" id="PS50863"/>
    </source>
</evidence>
<comment type="subcellular location">
    <subcellularLocation>
        <location evidence="1">Nucleus</location>
    </subcellularLocation>
</comment>
<name>A0ABQ7DY84_BRACR</name>
<keyword evidence="2" id="KW-0805">Transcription regulation</keyword>
<evidence type="ECO:0000313" key="8">
    <source>
        <dbReference type="EMBL" id="KAF3582056.1"/>
    </source>
</evidence>
<evidence type="ECO:0000256" key="5">
    <source>
        <dbReference type="ARBA" id="ARBA00023242"/>
    </source>
</evidence>
<dbReference type="InterPro" id="IPR039218">
    <property type="entry name" value="REM_fam"/>
</dbReference>
<evidence type="ECO:0000256" key="2">
    <source>
        <dbReference type="ARBA" id="ARBA00023015"/>
    </source>
</evidence>
<keyword evidence="6" id="KW-0472">Membrane</keyword>
<feature type="domain" description="TF-B3" evidence="7">
    <location>
        <begin position="28"/>
        <end position="122"/>
    </location>
</feature>
<dbReference type="Pfam" id="PF02362">
    <property type="entry name" value="B3"/>
    <property type="match status" value="2"/>
</dbReference>
<dbReference type="PROSITE" id="PS50863">
    <property type="entry name" value="B3"/>
    <property type="match status" value="2"/>
</dbReference>
<comment type="caution">
    <text evidence="8">The sequence shown here is derived from an EMBL/GenBank/DDBJ whole genome shotgun (WGS) entry which is preliminary data.</text>
</comment>
<dbReference type="Gene3D" id="2.40.330.10">
    <property type="entry name" value="DNA-binding pseudobarrel domain"/>
    <property type="match status" value="2"/>
</dbReference>
<dbReference type="Proteomes" id="UP000266723">
    <property type="component" value="Unassembled WGS sequence"/>
</dbReference>
<evidence type="ECO:0000256" key="6">
    <source>
        <dbReference type="SAM" id="Phobius"/>
    </source>
</evidence>
<evidence type="ECO:0000256" key="3">
    <source>
        <dbReference type="ARBA" id="ARBA00023125"/>
    </source>
</evidence>
<keyword evidence="6" id="KW-0812">Transmembrane</keyword>
<accession>A0ABQ7DY84</accession>
<evidence type="ECO:0000256" key="1">
    <source>
        <dbReference type="ARBA" id="ARBA00004123"/>
    </source>
</evidence>
<feature type="domain" description="TF-B3" evidence="7">
    <location>
        <begin position="152"/>
        <end position="247"/>
    </location>
</feature>